<evidence type="ECO:0000313" key="1">
    <source>
        <dbReference type="EMBL" id="MDQ0674629.1"/>
    </source>
</evidence>
<keyword evidence="2" id="KW-1185">Reference proteome</keyword>
<name>A0ABU0PMZ2_9MICC</name>
<dbReference type="InterPro" id="IPR015018">
    <property type="entry name" value="DUF1905"/>
</dbReference>
<organism evidence="1 2">
    <name type="scientific">Pseudarthrobacter siccitolerans</name>
    <dbReference type="NCBI Taxonomy" id="861266"/>
    <lineage>
        <taxon>Bacteria</taxon>
        <taxon>Bacillati</taxon>
        <taxon>Actinomycetota</taxon>
        <taxon>Actinomycetes</taxon>
        <taxon>Micrococcales</taxon>
        <taxon>Micrococcaceae</taxon>
        <taxon>Pseudarthrobacter</taxon>
    </lineage>
</organism>
<dbReference type="RefSeq" id="WP_306636358.1">
    <property type="nucleotide sequence ID" value="NZ_JAUSXB010000001.1"/>
</dbReference>
<sequence length="100" mass="10810">MTASYSFKAALWLYPGEAGWHFLTLPAEIADDVRVQTAGSSKAFGSIKVRAEIGGHSWQTSLFRDAQSGSYLLPLKKAIRDKARISEGDVVAVQLSVPDA</sequence>
<dbReference type="Proteomes" id="UP001236806">
    <property type="component" value="Unassembled WGS sequence"/>
</dbReference>
<evidence type="ECO:0008006" key="3">
    <source>
        <dbReference type="Google" id="ProtNLM"/>
    </source>
</evidence>
<dbReference type="InterPro" id="IPR037079">
    <property type="entry name" value="AF2212/PG0164-like_sf"/>
</dbReference>
<dbReference type="SUPFAM" id="SSF141694">
    <property type="entry name" value="AF2212/PG0164-like"/>
    <property type="match status" value="1"/>
</dbReference>
<accession>A0ABU0PMZ2</accession>
<dbReference type="EMBL" id="JAUSXB010000001">
    <property type="protein sequence ID" value="MDQ0674629.1"/>
    <property type="molecule type" value="Genomic_DNA"/>
</dbReference>
<protein>
    <recommendedName>
        <fullName evidence="3">DUF1905 domain-containing protein</fullName>
    </recommendedName>
</protein>
<reference evidence="1 2" key="1">
    <citation type="submission" date="2023-07" db="EMBL/GenBank/DDBJ databases">
        <title>Comparative genomics of wheat-associated soil bacteria to identify genetic determinants of phenazine resistance.</title>
        <authorList>
            <person name="Mouncey N."/>
        </authorList>
    </citation>
    <scope>NUCLEOTIDE SEQUENCE [LARGE SCALE GENOMIC DNA]</scope>
    <source>
        <strain evidence="1 2">W1I3</strain>
    </source>
</reference>
<gene>
    <name evidence="1" type="ORF">QFZ36_002190</name>
</gene>
<comment type="caution">
    <text evidence="1">The sequence shown here is derived from an EMBL/GenBank/DDBJ whole genome shotgun (WGS) entry which is preliminary data.</text>
</comment>
<evidence type="ECO:0000313" key="2">
    <source>
        <dbReference type="Proteomes" id="UP001236806"/>
    </source>
</evidence>
<dbReference type="Gene3D" id="2.40.30.100">
    <property type="entry name" value="AF2212/PG0164-like"/>
    <property type="match status" value="1"/>
</dbReference>
<proteinExistence type="predicted"/>
<dbReference type="Pfam" id="PF08922">
    <property type="entry name" value="DUF1905"/>
    <property type="match status" value="1"/>
</dbReference>